<proteinExistence type="predicted"/>
<dbReference type="AlphaFoldDB" id="A0A7T1AM93"/>
<dbReference type="EMBL" id="CP065383">
    <property type="protein sequence ID" value="QPM68525.1"/>
    <property type="molecule type" value="Genomic_DNA"/>
</dbReference>
<name>A0A7T1AM93_ATRLM</name>
<reference evidence="1 2" key="1">
    <citation type="journal article" date="2021" name="Nat. Commun.">
        <title>Isolation of a member of the candidate phylum Atribacteria reveals a unique cell membrane structure.</title>
        <authorList>
            <person name="Taiki K."/>
            <person name="Nobu M.K."/>
            <person name="Kusada H."/>
            <person name="Meng X.-Y."/>
            <person name="Hosoki N."/>
            <person name="Uematsu K."/>
            <person name="Yoshioka H."/>
            <person name="Kamagata Y."/>
            <person name="Tamaki H."/>
        </authorList>
    </citation>
    <scope>NUCLEOTIDE SEQUENCE [LARGE SCALE GENOMIC DNA]</scope>
    <source>
        <strain evidence="1 2">RT761</strain>
    </source>
</reference>
<dbReference type="KEGG" id="alam:RT761_01746"/>
<evidence type="ECO:0000313" key="2">
    <source>
        <dbReference type="Proteomes" id="UP000594463"/>
    </source>
</evidence>
<dbReference type="Proteomes" id="UP000594463">
    <property type="component" value="Chromosome"/>
</dbReference>
<accession>A0A7T1AM93</accession>
<keyword evidence="2" id="KW-1185">Reference proteome</keyword>
<evidence type="ECO:0000313" key="1">
    <source>
        <dbReference type="EMBL" id="QPM68525.1"/>
    </source>
</evidence>
<organism evidence="1 2">
    <name type="scientific">Atribacter laminatus</name>
    <dbReference type="NCBI Taxonomy" id="2847778"/>
    <lineage>
        <taxon>Bacteria</taxon>
        <taxon>Pseudomonadati</taxon>
        <taxon>Atribacterota</taxon>
        <taxon>Atribacteria</taxon>
        <taxon>Atribacterales</taxon>
        <taxon>Atribacteraceae</taxon>
        <taxon>Atribacter</taxon>
    </lineage>
</organism>
<gene>
    <name evidence="1" type="ORF">RT761_01746</name>
</gene>
<protein>
    <submittedName>
        <fullName evidence="1">Uncharacterized protein</fullName>
    </submittedName>
</protein>
<sequence length="39" mass="4218">MCGDGVGEGKINGVGYIAWGKHLKKTINVILKSKKTLLF</sequence>